<dbReference type="Gene3D" id="1.10.8.10">
    <property type="entry name" value="DNA helicase RuvA subunit, C-terminal domain"/>
    <property type="match status" value="1"/>
</dbReference>
<dbReference type="InterPro" id="IPR014956">
    <property type="entry name" value="ParBc_2"/>
</dbReference>
<dbReference type="RefSeq" id="WP_110329463.1">
    <property type="nucleotide sequence ID" value="NZ_JBBBEG010000033.1"/>
</dbReference>
<dbReference type="CDD" id="cd16390">
    <property type="entry name" value="ParB_N_Srx_like"/>
    <property type="match status" value="1"/>
</dbReference>
<reference evidence="1 2" key="1">
    <citation type="submission" date="2018-05" db="EMBL/GenBank/DDBJ databases">
        <title>Genomic Encyclopedia of Type Strains, Phase IV (KMG-V): Genome sequencing to study the core and pangenomes of soil and plant-associated prokaryotes.</title>
        <authorList>
            <person name="Whitman W."/>
        </authorList>
    </citation>
    <scope>NUCLEOTIDE SEQUENCE [LARGE SCALE GENOMIC DNA]</scope>
    <source>
        <strain evidence="1 2">SIr-6563</strain>
    </source>
</reference>
<comment type="caution">
    <text evidence="1">The sequence shown here is derived from an EMBL/GenBank/DDBJ whole genome shotgun (WGS) entry which is preliminary data.</text>
</comment>
<dbReference type="InterPro" id="IPR036086">
    <property type="entry name" value="ParB/Sulfiredoxin_sf"/>
</dbReference>
<dbReference type="SUPFAM" id="SSF110849">
    <property type="entry name" value="ParB/Sulfiredoxin"/>
    <property type="match status" value="1"/>
</dbReference>
<protein>
    <recommendedName>
        <fullName evidence="3">Chromosome partitioning protein ParB</fullName>
    </recommendedName>
</protein>
<proteinExistence type="predicted"/>
<accession>A0ABX5MF17</accession>
<dbReference type="Proteomes" id="UP000247515">
    <property type="component" value="Unassembled WGS sequence"/>
</dbReference>
<dbReference type="Gene3D" id="3.90.1530.10">
    <property type="entry name" value="Conserved hypothetical protein from pyrococcus furiosus pfu- 392566-001, ParB domain"/>
    <property type="match status" value="1"/>
</dbReference>
<dbReference type="EMBL" id="QJJV01000032">
    <property type="protein sequence ID" value="PXX07036.1"/>
    <property type="molecule type" value="Genomic_DNA"/>
</dbReference>
<name>A0ABX5MF17_9BURK</name>
<keyword evidence="2" id="KW-1185">Reference proteome</keyword>
<evidence type="ECO:0000313" key="1">
    <source>
        <dbReference type="EMBL" id="PXX07036.1"/>
    </source>
</evidence>
<dbReference type="Pfam" id="PF08857">
    <property type="entry name" value="ParBc_2"/>
    <property type="match status" value="1"/>
</dbReference>
<organism evidence="1 2">
    <name type="scientific">Paraburkholderia tropica</name>
    <dbReference type="NCBI Taxonomy" id="92647"/>
    <lineage>
        <taxon>Bacteria</taxon>
        <taxon>Pseudomonadati</taxon>
        <taxon>Pseudomonadota</taxon>
        <taxon>Betaproteobacteria</taxon>
        <taxon>Burkholderiales</taxon>
        <taxon>Burkholderiaceae</taxon>
        <taxon>Paraburkholderia</taxon>
    </lineage>
</organism>
<gene>
    <name evidence="1" type="ORF">C7400_13215</name>
</gene>
<evidence type="ECO:0000313" key="2">
    <source>
        <dbReference type="Proteomes" id="UP000247515"/>
    </source>
</evidence>
<sequence>MNDRLTYPQMALSLLRPTQITAGLRYVRSKALITARNRTRLAEFMMEHPVKVAIGPDNEPYVLDHHHWALAWQLAGHTTAPVRIVADYSGMTGEEFWSTLVARRLVHPFDVDGTRQPVSALPPGLRELKDDPYQSIAAFARRAGAYRKTGKAESTFVWADFFRDQVPLDDDSDEAFMLALVSAVKSARSSRARKLPGYIG</sequence>
<evidence type="ECO:0008006" key="3">
    <source>
        <dbReference type="Google" id="ProtNLM"/>
    </source>
</evidence>